<organism evidence="2 3">
    <name type="scientific">Nonomuraea maritima</name>
    <dbReference type="NCBI Taxonomy" id="683260"/>
    <lineage>
        <taxon>Bacteria</taxon>
        <taxon>Bacillati</taxon>
        <taxon>Actinomycetota</taxon>
        <taxon>Actinomycetes</taxon>
        <taxon>Streptosporangiales</taxon>
        <taxon>Streptosporangiaceae</taxon>
        <taxon>Nonomuraea</taxon>
    </lineage>
</organism>
<reference evidence="2 3" key="1">
    <citation type="submission" date="2016-10" db="EMBL/GenBank/DDBJ databases">
        <authorList>
            <person name="de Groot N.N."/>
        </authorList>
    </citation>
    <scope>NUCLEOTIDE SEQUENCE [LARGE SCALE GENOMIC DNA]</scope>
    <source>
        <strain evidence="2 3">CGMCC 4.5681</strain>
    </source>
</reference>
<dbReference type="OrthoDB" id="3405887at2"/>
<feature type="transmembrane region" description="Helical" evidence="1">
    <location>
        <begin position="362"/>
        <end position="384"/>
    </location>
</feature>
<keyword evidence="1" id="KW-0472">Membrane</keyword>
<dbReference type="EMBL" id="FNFB01000001">
    <property type="protein sequence ID" value="SDJ34812.1"/>
    <property type="molecule type" value="Genomic_DNA"/>
</dbReference>
<dbReference type="Proteomes" id="UP000198683">
    <property type="component" value="Unassembled WGS sequence"/>
</dbReference>
<keyword evidence="1" id="KW-0812">Transmembrane</keyword>
<evidence type="ECO:0008006" key="4">
    <source>
        <dbReference type="Google" id="ProtNLM"/>
    </source>
</evidence>
<keyword evidence="3" id="KW-1185">Reference proteome</keyword>
<name>A0A1G8SZU6_9ACTN</name>
<feature type="transmembrane region" description="Helical" evidence="1">
    <location>
        <begin position="21"/>
        <end position="38"/>
    </location>
</feature>
<feature type="transmembrane region" description="Helical" evidence="1">
    <location>
        <begin position="135"/>
        <end position="159"/>
    </location>
</feature>
<gene>
    <name evidence="2" type="ORF">SAMN05421874_101517</name>
</gene>
<evidence type="ECO:0000313" key="3">
    <source>
        <dbReference type="Proteomes" id="UP000198683"/>
    </source>
</evidence>
<proteinExistence type="predicted"/>
<feature type="transmembrane region" description="Helical" evidence="1">
    <location>
        <begin position="390"/>
        <end position="409"/>
    </location>
</feature>
<protein>
    <recommendedName>
        <fullName evidence="4">ABC-2 type transport system permease protein</fullName>
    </recommendedName>
</protein>
<feature type="transmembrane region" description="Helical" evidence="1">
    <location>
        <begin position="323"/>
        <end position="341"/>
    </location>
</feature>
<dbReference type="Pfam" id="PF19814">
    <property type="entry name" value="DUF6297"/>
    <property type="match status" value="1"/>
</dbReference>
<accession>A0A1G8SZU6</accession>
<feature type="transmembrane region" description="Helical" evidence="1">
    <location>
        <begin position="166"/>
        <end position="185"/>
    </location>
</feature>
<dbReference type="InterPro" id="IPR046264">
    <property type="entry name" value="DUF6297"/>
</dbReference>
<feature type="transmembrane region" description="Helical" evidence="1">
    <location>
        <begin position="58"/>
        <end position="76"/>
    </location>
</feature>
<evidence type="ECO:0000256" key="1">
    <source>
        <dbReference type="SAM" id="Phobius"/>
    </source>
</evidence>
<feature type="transmembrane region" description="Helical" evidence="1">
    <location>
        <begin position="107"/>
        <end position="129"/>
    </location>
</feature>
<keyword evidence="1" id="KW-1133">Transmembrane helix</keyword>
<dbReference type="STRING" id="683260.SAMN05421874_101517"/>
<feature type="transmembrane region" description="Helical" evidence="1">
    <location>
        <begin position="430"/>
        <end position="452"/>
    </location>
</feature>
<feature type="transmembrane region" description="Helical" evidence="1">
    <location>
        <begin position="299"/>
        <end position="317"/>
    </location>
</feature>
<sequence length="488" mass="49316">MTQVRDVRAYLRSRTHGPASAIDRYVTVFGLAMLAAVAGRPISGVLAALDAPVDPVRMGAGLALLAVAFTGFLAAARAAGPVLMSPADAAWLLLSPLDRRKLLGRSALVIGLVALVAGLLLGVGLLGVLGAPDQLVWRVLAALVLGVSATVGGAALAVLGQSSPAWQIWLSGAMAALLVLAVVAVSGRLRTVPAVAAHAPLAAVTAAVAGAVAVSWLLARRAWASLDRIPARDLVASSARAGYAADATVGLDLSTFTWIAEDNHWRSRTLVSRRRPGVAAPLAPAWADWLRVIRRPGRLAVVAATAPLPAVLVQAGGSPTASAVAVLGGALAVAATAVSGARRDAGNPALARLLGLGLRPALAARAVLPAVLGGVWATAALLMLPVDGTWWLFGPLAAPALAAGALRMARRRPVDHSLPVLETGGGAIPVGPLLWAGTGVDLALLGCLPAFAALTTPDAAPGSYLLAQAVTGVAVLLGYLWRARTSRS</sequence>
<feature type="transmembrane region" description="Helical" evidence="1">
    <location>
        <begin position="464"/>
        <end position="481"/>
    </location>
</feature>
<dbReference type="AlphaFoldDB" id="A0A1G8SZU6"/>
<dbReference type="RefSeq" id="WP_090759089.1">
    <property type="nucleotide sequence ID" value="NZ_FNFB01000001.1"/>
</dbReference>
<evidence type="ECO:0000313" key="2">
    <source>
        <dbReference type="EMBL" id="SDJ34812.1"/>
    </source>
</evidence>
<feature type="transmembrane region" description="Helical" evidence="1">
    <location>
        <begin position="197"/>
        <end position="219"/>
    </location>
</feature>